<dbReference type="InterPro" id="IPR000780">
    <property type="entry name" value="CheR_MeTrfase"/>
</dbReference>
<comment type="caution">
    <text evidence="7">The sequence shown here is derived from an EMBL/GenBank/DDBJ whole genome shotgun (WGS) entry which is preliminary data.</text>
</comment>
<dbReference type="InterPro" id="IPR022641">
    <property type="entry name" value="CheR_N"/>
</dbReference>
<dbReference type="PANTHER" id="PTHR24422:SF21">
    <property type="entry name" value="CHEMOTAXIS PROTEIN METHYLTRANSFERASE 1"/>
    <property type="match status" value="1"/>
</dbReference>
<dbReference type="SUPFAM" id="SSF53335">
    <property type="entry name" value="S-adenosyl-L-methionine-dependent methyltransferases"/>
    <property type="match status" value="1"/>
</dbReference>
<keyword evidence="3 7" id="KW-0489">Methyltransferase</keyword>
<dbReference type="AlphaFoldDB" id="A0A545U5X8"/>
<dbReference type="EMBL" id="VIKS01000013">
    <property type="protein sequence ID" value="TQV84874.1"/>
    <property type="molecule type" value="Genomic_DNA"/>
</dbReference>
<keyword evidence="8" id="KW-1185">Reference proteome</keyword>
<protein>
    <recommendedName>
        <fullName evidence="2">protein-glutamate O-methyltransferase</fullName>
        <ecNumber evidence="2">2.1.1.80</ecNumber>
    </recommendedName>
</protein>
<evidence type="ECO:0000259" key="6">
    <source>
        <dbReference type="PROSITE" id="PS50123"/>
    </source>
</evidence>
<dbReference type="SMART" id="SM00138">
    <property type="entry name" value="MeTrc"/>
    <property type="match status" value="1"/>
</dbReference>
<feature type="domain" description="CheR-type methyltransferase" evidence="6">
    <location>
        <begin position="1"/>
        <end position="268"/>
    </location>
</feature>
<dbReference type="OrthoDB" id="9816309at2"/>
<dbReference type="Gene3D" id="1.10.155.10">
    <property type="entry name" value="Chemotaxis receptor methyltransferase CheR, N-terminal domain"/>
    <property type="match status" value="1"/>
</dbReference>
<dbReference type="PROSITE" id="PS50123">
    <property type="entry name" value="CHER"/>
    <property type="match status" value="1"/>
</dbReference>
<dbReference type="GO" id="GO:0008983">
    <property type="term" value="F:protein-glutamate O-methyltransferase activity"/>
    <property type="evidence" value="ECO:0007669"/>
    <property type="project" value="UniProtKB-EC"/>
</dbReference>
<evidence type="ECO:0000256" key="1">
    <source>
        <dbReference type="ARBA" id="ARBA00001541"/>
    </source>
</evidence>
<keyword evidence="4 7" id="KW-0808">Transferase</keyword>
<dbReference type="RefSeq" id="WP_142933376.1">
    <property type="nucleotide sequence ID" value="NZ_ML660169.1"/>
</dbReference>
<keyword evidence="5" id="KW-0949">S-adenosyl-L-methionine</keyword>
<name>A0A545U5X8_9GAMM</name>
<dbReference type="GO" id="GO:0032259">
    <property type="term" value="P:methylation"/>
    <property type="evidence" value="ECO:0007669"/>
    <property type="project" value="UniProtKB-KW"/>
</dbReference>
<dbReference type="InterPro" id="IPR036804">
    <property type="entry name" value="CheR_N_sf"/>
</dbReference>
<dbReference type="InterPro" id="IPR050903">
    <property type="entry name" value="Bact_Chemotaxis_MeTrfase"/>
</dbReference>
<comment type="catalytic activity">
    <reaction evidence="1">
        <text>L-glutamyl-[protein] + S-adenosyl-L-methionine = [protein]-L-glutamate 5-O-methyl ester + S-adenosyl-L-homocysteine</text>
        <dbReference type="Rhea" id="RHEA:24452"/>
        <dbReference type="Rhea" id="RHEA-COMP:10208"/>
        <dbReference type="Rhea" id="RHEA-COMP:10311"/>
        <dbReference type="ChEBI" id="CHEBI:29973"/>
        <dbReference type="ChEBI" id="CHEBI:57856"/>
        <dbReference type="ChEBI" id="CHEBI:59789"/>
        <dbReference type="ChEBI" id="CHEBI:82795"/>
        <dbReference type="EC" id="2.1.1.80"/>
    </reaction>
</comment>
<evidence type="ECO:0000313" key="7">
    <source>
        <dbReference type="EMBL" id="TQV84874.1"/>
    </source>
</evidence>
<proteinExistence type="predicted"/>
<organism evidence="7 8">
    <name type="scientific">Aliikangiella coralliicola</name>
    <dbReference type="NCBI Taxonomy" id="2592383"/>
    <lineage>
        <taxon>Bacteria</taxon>
        <taxon>Pseudomonadati</taxon>
        <taxon>Pseudomonadota</taxon>
        <taxon>Gammaproteobacteria</taxon>
        <taxon>Oceanospirillales</taxon>
        <taxon>Pleioneaceae</taxon>
        <taxon>Aliikangiella</taxon>
    </lineage>
</organism>
<dbReference type="Pfam" id="PF03705">
    <property type="entry name" value="CheR_N"/>
    <property type="match status" value="1"/>
</dbReference>
<reference evidence="7 8" key="1">
    <citation type="submission" date="2019-07" db="EMBL/GenBank/DDBJ databases">
        <title>Draft genome for Aliikangiella sp. M105.</title>
        <authorList>
            <person name="Wang G."/>
        </authorList>
    </citation>
    <scope>NUCLEOTIDE SEQUENCE [LARGE SCALE GENOMIC DNA]</scope>
    <source>
        <strain evidence="7 8">M105</strain>
    </source>
</reference>
<dbReference type="Proteomes" id="UP000315439">
    <property type="component" value="Unassembled WGS sequence"/>
</dbReference>
<dbReference type="InterPro" id="IPR022642">
    <property type="entry name" value="CheR_C"/>
</dbReference>
<dbReference type="Gene3D" id="3.40.50.150">
    <property type="entry name" value="Vaccinia Virus protein VP39"/>
    <property type="match status" value="1"/>
</dbReference>
<evidence type="ECO:0000313" key="8">
    <source>
        <dbReference type="Proteomes" id="UP000315439"/>
    </source>
</evidence>
<evidence type="ECO:0000256" key="4">
    <source>
        <dbReference type="ARBA" id="ARBA00022679"/>
    </source>
</evidence>
<sequence length="268" mass="30681">MEISLADYERFKLILEKQSGILLGDNKQYLVVSRLSNLIQEKGLSSLSNLLDQISRPGGTPLLKLVVERMTTNETLWFRDRYPFEYLRSTIVPELRKKSFNFRIWCAACSTGQEPYSIAMQLDEMGTLNNSEIIATDLSDRVLTKARTGIYQQIELNRGMPQEKLKRFFSPADGGDWQVNTKLRNKIRYQPLNLLSLPYSLGKFDVIFCRNVLIYFSNENKTRVINGLIDNLKPGGYLFLGSSEALTRGSKPMKMVRCNPGLVYQKEA</sequence>
<dbReference type="SUPFAM" id="SSF47757">
    <property type="entry name" value="Chemotaxis receptor methyltransferase CheR, N-terminal domain"/>
    <property type="match status" value="1"/>
</dbReference>
<dbReference type="InterPro" id="IPR029063">
    <property type="entry name" value="SAM-dependent_MTases_sf"/>
</dbReference>
<dbReference type="PRINTS" id="PR00996">
    <property type="entry name" value="CHERMTFRASE"/>
</dbReference>
<evidence type="ECO:0000256" key="3">
    <source>
        <dbReference type="ARBA" id="ARBA00022603"/>
    </source>
</evidence>
<accession>A0A545U5X8</accession>
<dbReference type="PANTHER" id="PTHR24422">
    <property type="entry name" value="CHEMOTAXIS PROTEIN METHYLTRANSFERASE"/>
    <property type="match status" value="1"/>
</dbReference>
<evidence type="ECO:0000256" key="2">
    <source>
        <dbReference type="ARBA" id="ARBA00012534"/>
    </source>
</evidence>
<dbReference type="Pfam" id="PF01739">
    <property type="entry name" value="CheR"/>
    <property type="match status" value="1"/>
</dbReference>
<dbReference type="EC" id="2.1.1.80" evidence="2"/>
<dbReference type="CDD" id="cd02440">
    <property type="entry name" value="AdoMet_MTases"/>
    <property type="match status" value="1"/>
</dbReference>
<evidence type="ECO:0000256" key="5">
    <source>
        <dbReference type="ARBA" id="ARBA00022691"/>
    </source>
</evidence>
<gene>
    <name evidence="7" type="ORF">FLL46_20970</name>
</gene>